<dbReference type="Proteomes" id="UP000261560">
    <property type="component" value="Unplaced"/>
</dbReference>
<dbReference type="GO" id="GO:0045159">
    <property type="term" value="F:myosin II binding"/>
    <property type="evidence" value="ECO:0007669"/>
    <property type="project" value="TreeGrafter"/>
</dbReference>
<dbReference type="InterPro" id="IPR001680">
    <property type="entry name" value="WD40_rpt"/>
</dbReference>
<dbReference type="PaxDb" id="30732-ENSOMEP00000036230"/>
<dbReference type="PROSITE" id="PS50082">
    <property type="entry name" value="WD_REPEATS_2"/>
    <property type="match status" value="1"/>
</dbReference>
<reference evidence="5" key="2">
    <citation type="submission" date="2025-09" db="UniProtKB">
        <authorList>
            <consortium name="Ensembl"/>
        </authorList>
    </citation>
    <scope>IDENTIFICATION</scope>
</reference>
<dbReference type="GO" id="GO:0031201">
    <property type="term" value="C:SNARE complex"/>
    <property type="evidence" value="ECO:0007669"/>
    <property type="project" value="TreeGrafter"/>
</dbReference>
<dbReference type="GO" id="GO:0006893">
    <property type="term" value="P:Golgi to plasma membrane transport"/>
    <property type="evidence" value="ECO:0007669"/>
    <property type="project" value="TreeGrafter"/>
</dbReference>
<dbReference type="PANTHER" id="PTHR10241:SF37">
    <property type="entry name" value="SYNTAXIN-BINDING PROTEIN 5 ISOFORM X1"/>
    <property type="match status" value="1"/>
</dbReference>
<keyword evidence="6" id="KW-1185">Reference proteome</keyword>
<name>A0A3B3E394_ORYME</name>
<feature type="repeat" description="WD" evidence="3">
    <location>
        <begin position="183"/>
        <end position="218"/>
    </location>
</feature>
<sequence length="256" mass="28217">MKKFNIRKVLDGFTAAAAPPAAAAPAGTPREADAVPESLTSELFQLCKVGRTAGGGARAPAVTRQNGTSCGALVSALADDTVHLWNLRQKIPAILHSLKFNRERITYCHLPFQSKWLYVGSERGNIHIVNVESFSLSGYVIMWNKAIELQKVSPSLPALHLLIGFECGVVVLWDLKSKKADYRYSYDEAIHSIAWHHEGKQFICSHSDGTLTTWNIRTPAKPVHTVTPHGKQPKDGKKPEPCRPILKVEYKTTRAG</sequence>
<dbReference type="InterPro" id="IPR036322">
    <property type="entry name" value="WD40_repeat_dom_sf"/>
</dbReference>
<accession>A0A3B3E394</accession>
<evidence type="ECO:0000256" key="4">
    <source>
        <dbReference type="SAM" id="MobiDB-lite"/>
    </source>
</evidence>
<dbReference type="OMA" id="QLCKVGR"/>
<dbReference type="AlphaFoldDB" id="A0A3B3E394"/>
<dbReference type="SMART" id="SM00320">
    <property type="entry name" value="WD40"/>
    <property type="match status" value="2"/>
</dbReference>
<dbReference type="FunFam" id="2.130.10.10:FF:000521">
    <property type="entry name" value="syntaxin-binding protein 5-like isoform X1"/>
    <property type="match status" value="1"/>
</dbReference>
<dbReference type="Pfam" id="PF00400">
    <property type="entry name" value="WD40"/>
    <property type="match status" value="1"/>
</dbReference>
<dbReference type="Ensembl" id="ENSOMET00000031596.1">
    <property type="protein sequence ID" value="ENSOMEP00000036230.1"/>
    <property type="gene ID" value="ENSOMEG00000023768.1"/>
</dbReference>
<dbReference type="SUPFAM" id="SSF50978">
    <property type="entry name" value="WD40 repeat-like"/>
    <property type="match status" value="1"/>
</dbReference>
<evidence type="ECO:0000256" key="1">
    <source>
        <dbReference type="ARBA" id="ARBA00008070"/>
    </source>
</evidence>
<dbReference type="GeneTree" id="ENSGT00950000182906"/>
<feature type="region of interest" description="Disordered" evidence="4">
    <location>
        <begin position="221"/>
        <end position="243"/>
    </location>
</feature>
<dbReference type="GO" id="GO:0019905">
    <property type="term" value="F:syntaxin binding"/>
    <property type="evidence" value="ECO:0007669"/>
    <property type="project" value="TreeGrafter"/>
</dbReference>
<dbReference type="GO" id="GO:0006887">
    <property type="term" value="P:exocytosis"/>
    <property type="evidence" value="ECO:0007669"/>
    <property type="project" value="UniProtKB-KW"/>
</dbReference>
<comment type="similarity">
    <text evidence="1">Belongs to the WD repeat L(2)GL family.</text>
</comment>
<evidence type="ECO:0000256" key="2">
    <source>
        <dbReference type="ARBA" id="ARBA00022483"/>
    </source>
</evidence>
<dbReference type="InterPro" id="IPR015943">
    <property type="entry name" value="WD40/YVTN_repeat-like_dom_sf"/>
</dbReference>
<proteinExistence type="inferred from homology"/>
<keyword evidence="3" id="KW-0853">WD repeat</keyword>
<dbReference type="GO" id="GO:0005096">
    <property type="term" value="F:GTPase activator activity"/>
    <property type="evidence" value="ECO:0007669"/>
    <property type="project" value="TreeGrafter"/>
</dbReference>
<dbReference type="GO" id="GO:0005886">
    <property type="term" value="C:plasma membrane"/>
    <property type="evidence" value="ECO:0007669"/>
    <property type="project" value="TreeGrafter"/>
</dbReference>
<evidence type="ECO:0000313" key="5">
    <source>
        <dbReference type="Ensembl" id="ENSOMEP00000036230.1"/>
    </source>
</evidence>
<protein>
    <submittedName>
        <fullName evidence="5">Uncharacterized protein</fullName>
    </submittedName>
</protein>
<dbReference type="PANTHER" id="PTHR10241">
    <property type="entry name" value="LETHAL 2 GIANT LARVAE PROTEIN"/>
    <property type="match status" value="1"/>
</dbReference>
<dbReference type="STRING" id="30732.ENSOMEP00000036230"/>
<evidence type="ECO:0000256" key="3">
    <source>
        <dbReference type="PROSITE-ProRule" id="PRU00221"/>
    </source>
</evidence>
<evidence type="ECO:0000313" key="6">
    <source>
        <dbReference type="Proteomes" id="UP000261560"/>
    </source>
</evidence>
<reference evidence="5" key="1">
    <citation type="submission" date="2025-08" db="UniProtKB">
        <authorList>
            <consortium name="Ensembl"/>
        </authorList>
    </citation>
    <scope>IDENTIFICATION</scope>
</reference>
<feature type="compositionally biased region" description="Basic and acidic residues" evidence="4">
    <location>
        <begin position="232"/>
        <end position="243"/>
    </location>
</feature>
<organism evidence="5 6">
    <name type="scientific">Oryzias melastigma</name>
    <name type="common">Marine medaka</name>
    <dbReference type="NCBI Taxonomy" id="30732"/>
    <lineage>
        <taxon>Eukaryota</taxon>
        <taxon>Metazoa</taxon>
        <taxon>Chordata</taxon>
        <taxon>Craniata</taxon>
        <taxon>Vertebrata</taxon>
        <taxon>Euteleostomi</taxon>
        <taxon>Actinopterygii</taxon>
        <taxon>Neopterygii</taxon>
        <taxon>Teleostei</taxon>
        <taxon>Neoteleostei</taxon>
        <taxon>Acanthomorphata</taxon>
        <taxon>Ovalentaria</taxon>
        <taxon>Atherinomorphae</taxon>
        <taxon>Beloniformes</taxon>
        <taxon>Adrianichthyidae</taxon>
        <taxon>Oryziinae</taxon>
        <taxon>Oryzias</taxon>
    </lineage>
</organism>
<keyword evidence="2" id="KW-0268">Exocytosis</keyword>
<dbReference type="Gene3D" id="2.130.10.10">
    <property type="entry name" value="YVTN repeat-like/Quinoprotein amine dehydrogenase"/>
    <property type="match status" value="2"/>
</dbReference>